<evidence type="ECO:0000313" key="6">
    <source>
        <dbReference type="EMBL" id="RVT39773.1"/>
    </source>
</evidence>
<dbReference type="EMBL" id="RZUL01000005">
    <property type="protein sequence ID" value="RVT39773.1"/>
    <property type="molecule type" value="Genomic_DNA"/>
</dbReference>
<proteinExistence type="predicted"/>
<dbReference type="SMART" id="SM00895">
    <property type="entry name" value="FCD"/>
    <property type="match status" value="1"/>
</dbReference>
<feature type="coiled-coil region" evidence="4">
    <location>
        <begin position="105"/>
        <end position="132"/>
    </location>
</feature>
<dbReference type="Gene3D" id="1.20.120.530">
    <property type="entry name" value="GntR ligand-binding domain-like"/>
    <property type="match status" value="1"/>
</dbReference>
<dbReference type="Pfam" id="PF00392">
    <property type="entry name" value="GntR"/>
    <property type="match status" value="1"/>
</dbReference>
<dbReference type="AlphaFoldDB" id="A0A437J4R1"/>
<evidence type="ECO:0000256" key="4">
    <source>
        <dbReference type="SAM" id="Coils"/>
    </source>
</evidence>
<sequence length="247" mass="27252">MENRKRYKAVAEAIASAIADGQFMPGERLPAERELVDHYGVSRPTIREAMLVLEVQGLVEARHGSGIYVLDRPQGPAAIDVETSSLAIIEARAVVEGEAAALAAVQIADSEIAELEKILADMIAENQASRLQAEPADRAFHMAIAQATHNGAMIAVVEQLWTMRDNAPLSHVMLERARRNGMKPTIADHRAILDALRSRDPAAARTAMRRHLYRVIDGLLDATETEAIARAREEMSAQRTWLHQRRT</sequence>
<dbReference type="InterPro" id="IPR008920">
    <property type="entry name" value="TF_FadR/GntR_C"/>
</dbReference>
<dbReference type="InterPro" id="IPR000524">
    <property type="entry name" value="Tscrpt_reg_HTH_GntR"/>
</dbReference>
<dbReference type="SUPFAM" id="SSF48008">
    <property type="entry name" value="GntR ligand-binding domain-like"/>
    <property type="match status" value="1"/>
</dbReference>
<dbReference type="InterPro" id="IPR011711">
    <property type="entry name" value="GntR_C"/>
</dbReference>
<keyword evidence="3" id="KW-0804">Transcription</keyword>
<dbReference type="InterPro" id="IPR036390">
    <property type="entry name" value="WH_DNA-bd_sf"/>
</dbReference>
<dbReference type="GO" id="GO:0003677">
    <property type="term" value="F:DNA binding"/>
    <property type="evidence" value="ECO:0007669"/>
    <property type="project" value="UniProtKB-KW"/>
</dbReference>
<evidence type="ECO:0000313" key="7">
    <source>
        <dbReference type="Proteomes" id="UP000282977"/>
    </source>
</evidence>
<dbReference type="PANTHER" id="PTHR43537:SF5">
    <property type="entry name" value="UXU OPERON TRANSCRIPTIONAL REGULATOR"/>
    <property type="match status" value="1"/>
</dbReference>
<dbReference type="OrthoDB" id="9028214at2"/>
<keyword evidence="4" id="KW-0175">Coiled coil</keyword>
<dbReference type="InterPro" id="IPR036388">
    <property type="entry name" value="WH-like_DNA-bd_sf"/>
</dbReference>
<evidence type="ECO:0000259" key="5">
    <source>
        <dbReference type="PROSITE" id="PS50949"/>
    </source>
</evidence>
<keyword evidence="7" id="KW-1185">Reference proteome</keyword>
<dbReference type="GO" id="GO:0003700">
    <property type="term" value="F:DNA-binding transcription factor activity"/>
    <property type="evidence" value="ECO:0007669"/>
    <property type="project" value="InterPro"/>
</dbReference>
<dbReference type="CDD" id="cd07377">
    <property type="entry name" value="WHTH_GntR"/>
    <property type="match status" value="1"/>
</dbReference>
<evidence type="ECO:0000256" key="2">
    <source>
        <dbReference type="ARBA" id="ARBA00023125"/>
    </source>
</evidence>
<dbReference type="PROSITE" id="PS50949">
    <property type="entry name" value="HTH_GNTR"/>
    <property type="match status" value="1"/>
</dbReference>
<dbReference type="Proteomes" id="UP000282977">
    <property type="component" value="Unassembled WGS sequence"/>
</dbReference>
<dbReference type="PANTHER" id="PTHR43537">
    <property type="entry name" value="TRANSCRIPTIONAL REGULATOR, GNTR FAMILY"/>
    <property type="match status" value="1"/>
</dbReference>
<name>A0A437J4R1_9SPHN</name>
<dbReference type="RefSeq" id="WP_127691473.1">
    <property type="nucleotide sequence ID" value="NZ_RZUL01000005.1"/>
</dbReference>
<dbReference type="SMART" id="SM00345">
    <property type="entry name" value="HTH_GNTR"/>
    <property type="match status" value="1"/>
</dbReference>
<organism evidence="6 7">
    <name type="scientific">Sphingobium algorifonticola</name>
    <dbReference type="NCBI Taxonomy" id="2008318"/>
    <lineage>
        <taxon>Bacteria</taxon>
        <taxon>Pseudomonadati</taxon>
        <taxon>Pseudomonadota</taxon>
        <taxon>Alphaproteobacteria</taxon>
        <taxon>Sphingomonadales</taxon>
        <taxon>Sphingomonadaceae</taxon>
        <taxon>Sphingobium</taxon>
    </lineage>
</organism>
<evidence type="ECO:0000256" key="3">
    <source>
        <dbReference type="ARBA" id="ARBA00023163"/>
    </source>
</evidence>
<evidence type="ECO:0000256" key="1">
    <source>
        <dbReference type="ARBA" id="ARBA00023015"/>
    </source>
</evidence>
<gene>
    <name evidence="6" type="ORF">ENE74_13540</name>
</gene>
<dbReference type="PRINTS" id="PR00035">
    <property type="entry name" value="HTHGNTR"/>
</dbReference>
<protein>
    <submittedName>
        <fullName evidence="6">FadR family transcriptional regulator</fullName>
    </submittedName>
</protein>
<keyword evidence="2" id="KW-0238">DNA-binding</keyword>
<dbReference type="SUPFAM" id="SSF46785">
    <property type="entry name" value="Winged helix' DNA-binding domain"/>
    <property type="match status" value="1"/>
</dbReference>
<dbReference type="Pfam" id="PF07729">
    <property type="entry name" value="FCD"/>
    <property type="match status" value="1"/>
</dbReference>
<feature type="domain" description="HTH gntR-type" evidence="5">
    <location>
        <begin position="4"/>
        <end position="72"/>
    </location>
</feature>
<dbReference type="Gene3D" id="1.10.10.10">
    <property type="entry name" value="Winged helix-like DNA-binding domain superfamily/Winged helix DNA-binding domain"/>
    <property type="match status" value="1"/>
</dbReference>
<accession>A0A437J4R1</accession>
<comment type="caution">
    <text evidence="6">The sequence shown here is derived from an EMBL/GenBank/DDBJ whole genome shotgun (WGS) entry which is preliminary data.</text>
</comment>
<keyword evidence="1" id="KW-0805">Transcription regulation</keyword>
<reference evidence="6 7" key="1">
    <citation type="submission" date="2019-01" db="EMBL/GenBank/DDBJ databases">
        <authorList>
            <person name="Chen W.-M."/>
        </authorList>
    </citation>
    <scope>NUCLEOTIDE SEQUENCE [LARGE SCALE GENOMIC DNA]</scope>
    <source>
        <strain evidence="6 7">TLA-22</strain>
    </source>
</reference>